<evidence type="ECO:0000313" key="1">
    <source>
        <dbReference type="EMBL" id="RUS34296.1"/>
    </source>
</evidence>
<protein>
    <submittedName>
        <fullName evidence="1">Uncharacterized protein</fullName>
    </submittedName>
</protein>
<dbReference type="AlphaFoldDB" id="A0A433QX08"/>
<comment type="caution">
    <text evidence="1">The sequence shown here is derived from an EMBL/GenBank/DDBJ whole genome shotgun (WGS) entry which is preliminary data.</text>
</comment>
<gene>
    <name evidence="1" type="ORF">BC938DRAFT_481375</name>
</gene>
<dbReference type="EMBL" id="RBNJ01000604">
    <property type="protein sequence ID" value="RUS34296.1"/>
    <property type="molecule type" value="Genomic_DNA"/>
</dbReference>
<evidence type="ECO:0000313" key="2">
    <source>
        <dbReference type="Proteomes" id="UP000274822"/>
    </source>
</evidence>
<name>A0A433QX08_9FUNG</name>
<proteinExistence type="predicted"/>
<dbReference type="Proteomes" id="UP000274822">
    <property type="component" value="Unassembled WGS sequence"/>
</dbReference>
<reference evidence="1 2" key="1">
    <citation type="journal article" date="2018" name="New Phytol.">
        <title>Phylogenomics of Endogonaceae and evolution of mycorrhizas within Mucoromycota.</title>
        <authorList>
            <person name="Chang Y."/>
            <person name="Desiro A."/>
            <person name="Na H."/>
            <person name="Sandor L."/>
            <person name="Lipzen A."/>
            <person name="Clum A."/>
            <person name="Barry K."/>
            <person name="Grigoriev I.V."/>
            <person name="Martin F.M."/>
            <person name="Stajich J.E."/>
            <person name="Smith M.E."/>
            <person name="Bonito G."/>
            <person name="Spatafora J.W."/>
        </authorList>
    </citation>
    <scope>NUCLEOTIDE SEQUENCE [LARGE SCALE GENOMIC DNA]</scope>
    <source>
        <strain evidence="1 2">AD002</strain>
    </source>
</reference>
<sequence>MKKIQEQHRIYGYVGITNEYNTSKTCLFCFSRVVLHRTCQTIDGRKQVVCLNGVIEYIHPQYPARRINHTTRERDANAAANIALSEASVILAADCQPLPPFRHDANHTRYNLANELLSVVTPELVPRDSIRDE</sequence>
<accession>A0A433QX08</accession>
<organism evidence="1 2">
    <name type="scientific">Jimgerdemannia flammicorona</name>
    <dbReference type="NCBI Taxonomy" id="994334"/>
    <lineage>
        <taxon>Eukaryota</taxon>
        <taxon>Fungi</taxon>
        <taxon>Fungi incertae sedis</taxon>
        <taxon>Mucoromycota</taxon>
        <taxon>Mucoromycotina</taxon>
        <taxon>Endogonomycetes</taxon>
        <taxon>Endogonales</taxon>
        <taxon>Endogonaceae</taxon>
        <taxon>Jimgerdemannia</taxon>
    </lineage>
</organism>
<keyword evidence="2" id="KW-1185">Reference proteome</keyword>